<keyword evidence="3 5" id="KW-0012">Acyltransferase</keyword>
<dbReference type="InterPro" id="IPR020615">
    <property type="entry name" value="Thiolase_acyl_enz_int_AS"/>
</dbReference>
<keyword evidence="2 5" id="KW-0808">Transferase</keyword>
<evidence type="ECO:0000256" key="1">
    <source>
        <dbReference type="ARBA" id="ARBA00010982"/>
    </source>
</evidence>
<evidence type="ECO:0000256" key="2">
    <source>
        <dbReference type="ARBA" id="ARBA00022679"/>
    </source>
</evidence>
<dbReference type="Pfam" id="PF00108">
    <property type="entry name" value="Thiolase_N"/>
    <property type="match status" value="1"/>
</dbReference>
<dbReference type="PROSITE" id="PS00099">
    <property type="entry name" value="THIOLASE_3"/>
    <property type="match status" value="1"/>
</dbReference>
<dbReference type="PROSITE" id="PS00737">
    <property type="entry name" value="THIOLASE_2"/>
    <property type="match status" value="1"/>
</dbReference>
<dbReference type="NCBIfam" id="TIGR01930">
    <property type="entry name" value="AcCoA-C-Actrans"/>
    <property type="match status" value="1"/>
</dbReference>
<dbReference type="Gene3D" id="3.40.47.10">
    <property type="match status" value="2"/>
</dbReference>
<dbReference type="InterPro" id="IPR020613">
    <property type="entry name" value="Thiolase_CS"/>
</dbReference>
<dbReference type="GO" id="GO:0003988">
    <property type="term" value="F:acetyl-CoA C-acyltransferase activity"/>
    <property type="evidence" value="ECO:0007669"/>
    <property type="project" value="UniProtKB-ARBA"/>
</dbReference>
<accession>A0A6N1X4Y6</accession>
<dbReference type="EMBL" id="CP054840">
    <property type="protein sequence ID" value="QKV53112.1"/>
    <property type="molecule type" value="Genomic_DNA"/>
</dbReference>
<dbReference type="KEGG" id="aant:HUK68_09550"/>
<evidence type="ECO:0000259" key="7">
    <source>
        <dbReference type="Pfam" id="PF02803"/>
    </source>
</evidence>
<dbReference type="AlphaFoldDB" id="A0A6N1X4Y6"/>
<dbReference type="PROSITE" id="PS00098">
    <property type="entry name" value="THIOLASE_1"/>
    <property type="match status" value="1"/>
</dbReference>
<dbReference type="SUPFAM" id="SSF53901">
    <property type="entry name" value="Thiolase-like"/>
    <property type="match status" value="2"/>
</dbReference>
<evidence type="ECO:0000256" key="3">
    <source>
        <dbReference type="ARBA" id="ARBA00023315"/>
    </source>
</evidence>
<dbReference type="FunFam" id="3.40.47.10:FF:000010">
    <property type="entry name" value="Acetyl-CoA acetyltransferase (Thiolase)"/>
    <property type="match status" value="1"/>
</dbReference>
<dbReference type="CDD" id="cd00751">
    <property type="entry name" value="thiolase"/>
    <property type="match status" value="1"/>
</dbReference>
<feature type="domain" description="Thiolase N-terminal" evidence="6">
    <location>
        <begin position="4"/>
        <end position="262"/>
    </location>
</feature>
<evidence type="ECO:0000259" key="6">
    <source>
        <dbReference type="Pfam" id="PF00108"/>
    </source>
</evidence>
<reference evidence="8 9" key="1">
    <citation type="submission" date="2020-06" db="EMBL/GenBank/DDBJ databases">
        <title>Acidovorax antarctica sp. nov., isolated from Corinth ice sheet soil, Antarctic Fields Peninsula.</title>
        <authorList>
            <person name="Xu Q."/>
            <person name="Peng F."/>
        </authorList>
    </citation>
    <scope>NUCLEOTIDE SEQUENCE [LARGE SCALE GENOMIC DNA]</scope>
    <source>
        <strain evidence="8 9">16-35-5</strain>
    </source>
</reference>
<feature type="active site" description="Proton acceptor" evidence="4">
    <location>
        <position position="379"/>
    </location>
</feature>
<sequence>MEDIVIVSAVRTPVGKFGGALAKVPATELGALVIREALGRAQVPLDQVGEVIMGQVLTAGVGQNPARQAMMKAGVAKETPALTINAVCGSGLKAVMLAAQAVATGDSEIVVAGGQENMSLSPHVLNGSREGQRMGDWKMSDTMIVDGLWDVYNQYHMGITAENVARENGVTREMQDALALASQQKAAAAQDAGKFEAEIVPVEIPQRKGEPVKFAADEYINRKTNAEALGGLRPAFDKAGSVTAGNASGLNDGAAAVVVMSAAKAKALGLQPLARIVSYATSGLDPATMGLGPVFASRKALARAGWKAEEVDLFELNEAFAAQACAVNQQLGIDPAKVNVNGGAIALGHPIGASGCRVLVTLLHEMQRSGARRGLAGLCIGGGMGVAMALERV</sequence>
<organism evidence="8 9">
    <name type="scientific">Comamonas antarctica</name>
    <dbReference type="NCBI Taxonomy" id="2743470"/>
    <lineage>
        <taxon>Bacteria</taxon>
        <taxon>Pseudomonadati</taxon>
        <taxon>Pseudomonadota</taxon>
        <taxon>Betaproteobacteria</taxon>
        <taxon>Burkholderiales</taxon>
        <taxon>Comamonadaceae</taxon>
        <taxon>Comamonas</taxon>
    </lineage>
</organism>
<evidence type="ECO:0000313" key="9">
    <source>
        <dbReference type="Proteomes" id="UP000509579"/>
    </source>
</evidence>
<dbReference type="Proteomes" id="UP000509579">
    <property type="component" value="Chromosome"/>
</dbReference>
<dbReference type="GO" id="GO:0044281">
    <property type="term" value="P:small molecule metabolic process"/>
    <property type="evidence" value="ECO:0007669"/>
    <property type="project" value="UniProtKB-ARBA"/>
</dbReference>
<dbReference type="InterPro" id="IPR002155">
    <property type="entry name" value="Thiolase"/>
</dbReference>
<comment type="similarity">
    <text evidence="1 5">Belongs to the thiolase-like superfamily. Thiolase family.</text>
</comment>
<dbReference type="InterPro" id="IPR020617">
    <property type="entry name" value="Thiolase_C"/>
</dbReference>
<dbReference type="PANTHER" id="PTHR18919:SF107">
    <property type="entry name" value="ACETYL-COA ACETYLTRANSFERASE, CYTOSOLIC"/>
    <property type="match status" value="1"/>
</dbReference>
<feature type="domain" description="Thiolase C-terminal" evidence="7">
    <location>
        <begin position="270"/>
        <end position="392"/>
    </location>
</feature>
<protein>
    <submittedName>
        <fullName evidence="8">Acetyl-CoA C-acetyltransferase</fullName>
    </submittedName>
</protein>
<name>A0A6N1X4Y6_9BURK</name>
<evidence type="ECO:0000313" key="8">
    <source>
        <dbReference type="EMBL" id="QKV53112.1"/>
    </source>
</evidence>
<keyword evidence="9" id="KW-1185">Reference proteome</keyword>
<feature type="active site" description="Acyl-thioester intermediate" evidence="4">
    <location>
        <position position="88"/>
    </location>
</feature>
<dbReference type="Pfam" id="PF02803">
    <property type="entry name" value="Thiolase_C"/>
    <property type="match status" value="1"/>
</dbReference>
<dbReference type="InterPro" id="IPR020610">
    <property type="entry name" value="Thiolase_AS"/>
</dbReference>
<dbReference type="InterPro" id="IPR020616">
    <property type="entry name" value="Thiolase_N"/>
</dbReference>
<dbReference type="RefSeq" id="WP_175503989.1">
    <property type="nucleotide sequence ID" value="NZ_CAURQT010000004.1"/>
</dbReference>
<evidence type="ECO:0000256" key="4">
    <source>
        <dbReference type="PIRSR" id="PIRSR000429-1"/>
    </source>
</evidence>
<feature type="active site" description="Proton acceptor" evidence="4">
    <location>
        <position position="349"/>
    </location>
</feature>
<dbReference type="PIRSF" id="PIRSF000429">
    <property type="entry name" value="Ac-CoA_Ac_transf"/>
    <property type="match status" value="1"/>
</dbReference>
<evidence type="ECO:0000256" key="5">
    <source>
        <dbReference type="RuleBase" id="RU003557"/>
    </source>
</evidence>
<gene>
    <name evidence="8" type="ORF">HUK68_09550</name>
</gene>
<dbReference type="PANTHER" id="PTHR18919">
    <property type="entry name" value="ACETYL-COA C-ACYLTRANSFERASE"/>
    <property type="match status" value="1"/>
</dbReference>
<dbReference type="InterPro" id="IPR016039">
    <property type="entry name" value="Thiolase-like"/>
</dbReference>
<proteinExistence type="inferred from homology"/>